<proteinExistence type="predicted"/>
<dbReference type="Proteomes" id="UP000282613">
    <property type="component" value="Unassembled WGS sequence"/>
</dbReference>
<reference evidence="1 2" key="2">
    <citation type="submission" date="2018-11" db="EMBL/GenBank/DDBJ databases">
        <authorList>
            <consortium name="Pathogen Informatics"/>
        </authorList>
    </citation>
    <scope>NUCLEOTIDE SEQUENCE [LARGE SCALE GENOMIC DNA]</scope>
</reference>
<sequence length="764" mass="86804">MDRLKKSMKNPIIPSPGIPPDQFTCKSGNCNCDLSSMTVVLDELDVKYVFTTGYNAGVAAAIASLLDCPLLASDALYYVMSCNSSSRNNEFLGKLKFFPLSGLSLSPVQLDACESINSTRAAYCLEGHLYNPVVSFLSHLSPISCRIFGILWGDVAIPRLRLPPEAVEYDLRNKSAANRKEIVQNATKLAQWIGEVGSSKALQSVIELIGDNEFMNVVSQCIPQSISRTQMDLKEAVLILQELNFHPPTLNEDACERISTVLHDASNCQGLTSPVRVCEPILDHWPVRMLKAYRRGLVCPFILSSLYSEGAKVFKSELDYVAGLPSSYMKALIVRYITYCLMYTYEMSIGGCLHLNGTKPKLVEIHPINSESVKLLFLTLDQIHLPDYEMDINFIYNFFSYTPNTDLPEWLNLFSLCLLIWYKQKSYDFTDLQYCNPSDCPIILAACICALAQSFNYEESWEAVFERYEEVSKVAAQTLATADNSNSTTDESELPETQEGQWIIHSLMEIQNIYTEIIALLKFIKALSFYNSTADSLPDCYDNCRPHHEVFTSNKLFYWITKHLYSIPVEARSSKAIRGWFPRLLTQCLDNNVPDRYIAVITDLTNLLHHLSNVRIQLVNIRQSECEAPITKIIAMSKKCVDVRRTLESFLQSDDMEMELKSKPKSPIPEQQQAFMHKNEGCESFSTFNKSVPHVPFDQDTEETVKRAKRSDWVRRKLPVNLMDIQVDRVPCYEVMGRDPIPTTKYRRMSRGYAAKLKERMGIE</sequence>
<name>A0A0R3W4X0_TAEAS</name>
<protein>
    <submittedName>
        <fullName evidence="3">ELYS domain-containing protein</fullName>
    </submittedName>
</protein>
<evidence type="ECO:0000313" key="1">
    <source>
        <dbReference type="EMBL" id="VDK34546.1"/>
    </source>
</evidence>
<evidence type="ECO:0000313" key="2">
    <source>
        <dbReference type="Proteomes" id="UP000282613"/>
    </source>
</evidence>
<dbReference type="AlphaFoldDB" id="A0A0R3W4X0"/>
<dbReference type="WBParaSite" id="TASK_0000512601-mRNA-1">
    <property type="protein sequence ID" value="TASK_0000512601-mRNA-1"/>
    <property type="gene ID" value="TASK_0000512601"/>
</dbReference>
<keyword evidence="2" id="KW-1185">Reference proteome</keyword>
<dbReference type="EMBL" id="UYRS01018394">
    <property type="protein sequence ID" value="VDK34546.1"/>
    <property type="molecule type" value="Genomic_DNA"/>
</dbReference>
<dbReference type="OrthoDB" id="6259794at2759"/>
<gene>
    <name evidence="1" type="ORF">TASK_LOCUS5127</name>
</gene>
<evidence type="ECO:0000313" key="3">
    <source>
        <dbReference type="WBParaSite" id="TASK_0000512601-mRNA-1"/>
    </source>
</evidence>
<organism evidence="3">
    <name type="scientific">Taenia asiatica</name>
    <name type="common">Asian tapeworm</name>
    <dbReference type="NCBI Taxonomy" id="60517"/>
    <lineage>
        <taxon>Eukaryota</taxon>
        <taxon>Metazoa</taxon>
        <taxon>Spiralia</taxon>
        <taxon>Lophotrochozoa</taxon>
        <taxon>Platyhelminthes</taxon>
        <taxon>Cestoda</taxon>
        <taxon>Eucestoda</taxon>
        <taxon>Cyclophyllidea</taxon>
        <taxon>Taeniidae</taxon>
        <taxon>Taenia</taxon>
    </lineage>
</organism>
<reference evidence="3" key="1">
    <citation type="submission" date="2017-02" db="UniProtKB">
        <authorList>
            <consortium name="WormBaseParasite"/>
        </authorList>
    </citation>
    <scope>IDENTIFICATION</scope>
</reference>
<accession>A0A0R3W4X0</accession>